<keyword evidence="6" id="KW-1185">Reference proteome</keyword>
<keyword evidence="1" id="KW-0805">Transcription regulation</keyword>
<name>A0ABT9JFM2_9RHOB</name>
<evidence type="ECO:0000313" key="6">
    <source>
        <dbReference type="Proteomes" id="UP001224997"/>
    </source>
</evidence>
<dbReference type="PANTHER" id="PTHR33204">
    <property type="entry name" value="TRANSCRIPTIONAL REGULATOR, MARR FAMILY"/>
    <property type="match status" value="1"/>
</dbReference>
<dbReference type="InterPro" id="IPR036388">
    <property type="entry name" value="WH-like_DNA-bd_sf"/>
</dbReference>
<evidence type="ECO:0000256" key="2">
    <source>
        <dbReference type="ARBA" id="ARBA00023125"/>
    </source>
</evidence>
<evidence type="ECO:0000256" key="1">
    <source>
        <dbReference type="ARBA" id="ARBA00023015"/>
    </source>
</evidence>
<dbReference type="Gene3D" id="3.30.1050.10">
    <property type="entry name" value="SCP2 sterol-binding domain"/>
    <property type="match status" value="1"/>
</dbReference>
<dbReference type="EMBL" id="JAVAMQ010000019">
    <property type="protein sequence ID" value="MDP5308623.1"/>
    <property type="molecule type" value="Genomic_DNA"/>
</dbReference>
<dbReference type="PANTHER" id="PTHR33204:SF18">
    <property type="entry name" value="TRANSCRIPTIONAL REGULATORY PROTEIN"/>
    <property type="match status" value="1"/>
</dbReference>
<dbReference type="PROSITE" id="PS51257">
    <property type="entry name" value="PROKAR_LIPOPROTEIN"/>
    <property type="match status" value="1"/>
</dbReference>
<evidence type="ECO:0000259" key="4">
    <source>
        <dbReference type="PROSITE" id="PS51118"/>
    </source>
</evidence>
<proteinExistence type="predicted"/>
<dbReference type="SUPFAM" id="SSF46785">
    <property type="entry name" value="Winged helix' DNA-binding domain"/>
    <property type="match status" value="1"/>
</dbReference>
<dbReference type="Proteomes" id="UP001224997">
    <property type="component" value="Unassembled WGS sequence"/>
</dbReference>
<reference evidence="5 6" key="1">
    <citation type="submission" date="2023-08" db="EMBL/GenBank/DDBJ databases">
        <authorList>
            <person name="Park J.-S."/>
        </authorList>
    </citation>
    <scope>NUCLEOTIDE SEQUENCE [LARGE SCALE GENOMIC DNA]</scope>
    <source>
        <strain evidence="5 6">2205BS29-5</strain>
    </source>
</reference>
<dbReference type="Gene3D" id="1.10.10.10">
    <property type="entry name" value="Winged helix-like DNA-binding domain superfamily/Winged helix DNA-binding domain"/>
    <property type="match status" value="1"/>
</dbReference>
<feature type="domain" description="HTH hxlR-type" evidence="4">
    <location>
        <begin position="10"/>
        <end position="107"/>
    </location>
</feature>
<organism evidence="5 6">
    <name type="scientific">Paracoccus spongiarum</name>
    <dbReference type="NCBI Taxonomy" id="3064387"/>
    <lineage>
        <taxon>Bacteria</taxon>
        <taxon>Pseudomonadati</taxon>
        <taxon>Pseudomonadota</taxon>
        <taxon>Alphaproteobacteria</taxon>
        <taxon>Rhodobacterales</taxon>
        <taxon>Paracoccaceae</taxon>
        <taxon>Paracoccus</taxon>
    </lineage>
</organism>
<dbReference type="RefSeq" id="WP_305964462.1">
    <property type="nucleotide sequence ID" value="NZ_JAVAMQ010000019.1"/>
</dbReference>
<dbReference type="SUPFAM" id="SSF55718">
    <property type="entry name" value="SCP-like"/>
    <property type="match status" value="1"/>
</dbReference>
<comment type="caution">
    <text evidence="5">The sequence shown here is derived from an EMBL/GenBank/DDBJ whole genome shotgun (WGS) entry which is preliminary data.</text>
</comment>
<gene>
    <name evidence="5" type="ORF">Q5Y72_16195</name>
</gene>
<evidence type="ECO:0000256" key="3">
    <source>
        <dbReference type="ARBA" id="ARBA00023163"/>
    </source>
</evidence>
<dbReference type="InterPro" id="IPR002577">
    <property type="entry name" value="HTH_HxlR"/>
</dbReference>
<keyword evidence="3" id="KW-0804">Transcription</keyword>
<dbReference type="PROSITE" id="PS51118">
    <property type="entry name" value="HTH_HXLR"/>
    <property type="match status" value="1"/>
</dbReference>
<accession>A0ABT9JFM2</accession>
<dbReference type="InterPro" id="IPR011991">
    <property type="entry name" value="ArsR-like_HTH"/>
</dbReference>
<dbReference type="InterPro" id="IPR036527">
    <property type="entry name" value="SCP2_sterol-bd_dom_sf"/>
</dbReference>
<dbReference type="InterPro" id="IPR036390">
    <property type="entry name" value="WH_DNA-bd_sf"/>
</dbReference>
<evidence type="ECO:0000313" key="5">
    <source>
        <dbReference type="EMBL" id="MDP5308623.1"/>
    </source>
</evidence>
<dbReference type="CDD" id="cd00090">
    <property type="entry name" value="HTH_ARSR"/>
    <property type="match status" value="1"/>
</dbReference>
<dbReference type="Pfam" id="PF01638">
    <property type="entry name" value="HxlR"/>
    <property type="match status" value="1"/>
</dbReference>
<protein>
    <submittedName>
        <fullName evidence="5">Helix-turn-helix domain-containing protein</fullName>
    </submittedName>
</protein>
<sequence>MGEKGYNLFCPLAMACEALEPRWTLLILLEMWNGSTRFNELRRGVPGISPSLLSRRLKDMEAQGLIERLHDPAKDAVDYLRTPMAVELEPIIDQLGRWARRHMRADVALGDLNPDYLMWNLRRKIDPSALPKRRTVVRFHFTDCTGDQEHYWLIAMPRGEVDLCKKDPKFEVDLFIEATSRSVASIWLGYSSWQAEVARERIFITGDRVLAKTIDRWLLECGFVGRG</sequence>
<keyword evidence="2" id="KW-0238">DNA-binding</keyword>